<dbReference type="InterPro" id="IPR057326">
    <property type="entry name" value="KR_dom"/>
</dbReference>
<organism evidence="3 4">
    <name type="scientific">Paractinoplanes rishiriensis</name>
    <dbReference type="NCBI Taxonomy" id="1050105"/>
    <lineage>
        <taxon>Bacteria</taxon>
        <taxon>Bacillati</taxon>
        <taxon>Actinomycetota</taxon>
        <taxon>Actinomycetes</taxon>
        <taxon>Micromonosporales</taxon>
        <taxon>Micromonosporaceae</taxon>
        <taxon>Paractinoplanes</taxon>
    </lineage>
</organism>
<accession>A0A919JY89</accession>
<dbReference type="Proteomes" id="UP000636960">
    <property type="component" value="Unassembled WGS sequence"/>
</dbReference>
<dbReference type="InterPro" id="IPR020904">
    <property type="entry name" value="Sc_DH/Rdtase_CS"/>
</dbReference>
<dbReference type="Gene3D" id="3.90.25.10">
    <property type="entry name" value="UDP-galactose 4-epimerase, domain 1"/>
    <property type="match status" value="1"/>
</dbReference>
<dbReference type="Pfam" id="PF01370">
    <property type="entry name" value="Epimerase"/>
    <property type="match status" value="1"/>
</dbReference>
<sequence length="326" mass="34058">MNVVVTGGAGFIGANLCRALVDQPGIDRVVAYDNLSTGNAANLAGAGVELVVGDIRDQGPLREVLDRADAVVHLAARPSVPRSLADPFASHDANVTGTVNLLEACRRSGAHLVAASSSSVYGATPDLPKHEGLATRPLSPYAASKLAAESYALAYAASFGLPTLVLRFFNVYGPFQSTGHAYAAAIPAFVHAALNGEPLTVQGDGQQTRDFTFVGSVVDVLTQAVLCRVTADAPVNLAFGESVSIRQVIELIGELLDRDLNVRYEPARPGDVRHSHGANDRLRSLFPGLAPIALAEGLRQTIDWFAGTGPYPVSIGRPVGARSAMG</sequence>
<evidence type="ECO:0000259" key="2">
    <source>
        <dbReference type="SMART" id="SM00822"/>
    </source>
</evidence>
<evidence type="ECO:0000313" key="3">
    <source>
        <dbReference type="EMBL" id="GIE93161.1"/>
    </source>
</evidence>
<dbReference type="SMART" id="SM00822">
    <property type="entry name" value="PKS_KR"/>
    <property type="match status" value="1"/>
</dbReference>
<evidence type="ECO:0000256" key="1">
    <source>
        <dbReference type="ARBA" id="ARBA00007637"/>
    </source>
</evidence>
<feature type="domain" description="Ketoreductase" evidence="2">
    <location>
        <begin position="1"/>
        <end position="178"/>
    </location>
</feature>
<dbReference type="InterPro" id="IPR001509">
    <property type="entry name" value="Epimerase_deHydtase"/>
</dbReference>
<reference evidence="3" key="1">
    <citation type="submission" date="2021-01" db="EMBL/GenBank/DDBJ databases">
        <title>Whole genome shotgun sequence of Actinoplanes rishiriensis NBRC 108556.</title>
        <authorList>
            <person name="Komaki H."/>
            <person name="Tamura T."/>
        </authorList>
    </citation>
    <scope>NUCLEOTIDE SEQUENCE</scope>
    <source>
        <strain evidence="3">NBRC 108556</strain>
    </source>
</reference>
<comment type="similarity">
    <text evidence="1">Belongs to the NAD(P)-dependent epimerase/dehydratase family.</text>
</comment>
<dbReference type="PANTHER" id="PTHR43000">
    <property type="entry name" value="DTDP-D-GLUCOSE 4,6-DEHYDRATASE-RELATED"/>
    <property type="match status" value="1"/>
</dbReference>
<dbReference type="RefSeq" id="WP_203778997.1">
    <property type="nucleotide sequence ID" value="NZ_BOMV01000005.1"/>
</dbReference>
<comment type="caution">
    <text evidence="3">The sequence shown here is derived from an EMBL/GenBank/DDBJ whole genome shotgun (WGS) entry which is preliminary data.</text>
</comment>
<proteinExistence type="inferred from homology"/>
<gene>
    <name evidence="3" type="ORF">Ari01nite_06260</name>
</gene>
<dbReference type="PROSITE" id="PS00061">
    <property type="entry name" value="ADH_SHORT"/>
    <property type="match status" value="1"/>
</dbReference>
<protein>
    <submittedName>
        <fullName evidence="3">NDP-sugar dehydratase or epimerase</fullName>
    </submittedName>
</protein>
<dbReference type="Gene3D" id="3.40.50.720">
    <property type="entry name" value="NAD(P)-binding Rossmann-like Domain"/>
    <property type="match status" value="1"/>
</dbReference>
<name>A0A919JY89_9ACTN</name>
<dbReference type="AlphaFoldDB" id="A0A919JY89"/>
<keyword evidence="4" id="KW-1185">Reference proteome</keyword>
<dbReference type="InterPro" id="IPR036291">
    <property type="entry name" value="NAD(P)-bd_dom_sf"/>
</dbReference>
<dbReference type="SUPFAM" id="SSF51735">
    <property type="entry name" value="NAD(P)-binding Rossmann-fold domains"/>
    <property type="match status" value="1"/>
</dbReference>
<evidence type="ECO:0000313" key="4">
    <source>
        <dbReference type="Proteomes" id="UP000636960"/>
    </source>
</evidence>
<dbReference type="EMBL" id="BOMV01000005">
    <property type="protein sequence ID" value="GIE93161.1"/>
    <property type="molecule type" value="Genomic_DNA"/>
</dbReference>